<name>A0ABR9V620_9CHRO</name>
<accession>A0ABR9V620</accession>
<proteinExistence type="predicted"/>
<dbReference type="Proteomes" id="UP000654604">
    <property type="component" value="Unassembled WGS sequence"/>
</dbReference>
<keyword evidence="2" id="KW-1185">Reference proteome</keyword>
<protein>
    <submittedName>
        <fullName evidence="1">Uncharacterized protein</fullName>
    </submittedName>
</protein>
<dbReference type="EMBL" id="JADEWC010000029">
    <property type="protein sequence ID" value="MBE9223349.1"/>
    <property type="molecule type" value="Genomic_DNA"/>
</dbReference>
<organism evidence="1 2">
    <name type="scientific">Cyanobacterium stanieri LEGE 03274</name>
    <dbReference type="NCBI Taxonomy" id="1828756"/>
    <lineage>
        <taxon>Bacteria</taxon>
        <taxon>Bacillati</taxon>
        <taxon>Cyanobacteriota</taxon>
        <taxon>Cyanophyceae</taxon>
        <taxon>Oscillatoriophycideae</taxon>
        <taxon>Chroococcales</taxon>
        <taxon>Geminocystaceae</taxon>
        <taxon>Cyanobacterium</taxon>
    </lineage>
</organism>
<reference evidence="1 2" key="1">
    <citation type="submission" date="2020-10" db="EMBL/GenBank/DDBJ databases">
        <authorList>
            <person name="Castelo-Branco R."/>
            <person name="Eusebio N."/>
            <person name="Adriana R."/>
            <person name="Vieira A."/>
            <person name="Brugerolle De Fraissinette N."/>
            <person name="Rezende De Castro R."/>
            <person name="Schneider M.P."/>
            <person name="Vasconcelos V."/>
            <person name="Leao P.N."/>
        </authorList>
    </citation>
    <scope>NUCLEOTIDE SEQUENCE [LARGE SCALE GENOMIC DNA]</scope>
    <source>
        <strain evidence="1 2">LEGE 03274</strain>
    </source>
</reference>
<comment type="caution">
    <text evidence="1">The sequence shown here is derived from an EMBL/GenBank/DDBJ whole genome shotgun (WGS) entry which is preliminary data.</text>
</comment>
<gene>
    <name evidence="1" type="ORF">IQ215_11635</name>
</gene>
<dbReference type="RefSeq" id="WP_193801586.1">
    <property type="nucleotide sequence ID" value="NZ_JADEWC010000029.1"/>
</dbReference>
<evidence type="ECO:0000313" key="1">
    <source>
        <dbReference type="EMBL" id="MBE9223349.1"/>
    </source>
</evidence>
<sequence length="210" mass="25276">MNSTDFPEANHPLIYPLLQIDDVILLELLQTHLDKGKYLVSLFCRHYSKINDVIVGFYEAEDLTYFSFQVWREISYFLFNLNLDKSNKQDEQFYENIIIEYAIDYLQKEDRKEFKNNEISLDIRYFPLHFYLEQSINLLSPKERLIMVTRDKFAWQEEQIINYLKAEGNNISSEDIEDLYHYAHKQLLKLIPLDIRLIYLDKRNSIITGK</sequence>
<evidence type="ECO:0000313" key="2">
    <source>
        <dbReference type="Proteomes" id="UP000654604"/>
    </source>
</evidence>